<feature type="compositionally biased region" description="Polar residues" evidence="1">
    <location>
        <begin position="160"/>
        <end position="175"/>
    </location>
</feature>
<dbReference type="AlphaFoldDB" id="A0A6A6PA03"/>
<sequence length="313" mass="33655">MSSSGHRASLLPQWCGLCGSIAHDGQNCPRLAVGGAETRRSPLAGNINPSSALFDDSRQPAVEVWASPSVSSAASGREAFGPGESAAACLEGSRALFDNLMGTVARLEARVERLEERLEALERGQVQSLRPVHLEHHIARVEEMFRNLAGRLERLESRAESPTPTAATPRASSFNPEAPSFAPRPSSSPLPAKPTLKPALYKGPAGSAAKKDKKKVRFEGHDTKHNSGVVLSSAEHRVGPGKRSRFADFFAQRQAEASSTALVPSSHRTFKIPIPEEDDVFRNNSVSSPSPVLAGDETFDNSTPERKFSGRFI</sequence>
<keyword evidence="3" id="KW-1185">Reference proteome</keyword>
<feature type="region of interest" description="Disordered" evidence="1">
    <location>
        <begin position="280"/>
        <end position="313"/>
    </location>
</feature>
<evidence type="ECO:0000313" key="3">
    <source>
        <dbReference type="Proteomes" id="UP000799766"/>
    </source>
</evidence>
<feature type="compositionally biased region" description="Basic and acidic residues" evidence="1">
    <location>
        <begin position="303"/>
        <end position="313"/>
    </location>
</feature>
<accession>A0A6A6PA03</accession>
<gene>
    <name evidence="2" type="ORF">BDY21DRAFT_376670</name>
</gene>
<feature type="compositionally biased region" description="Low complexity" evidence="1">
    <location>
        <begin position="176"/>
        <end position="185"/>
    </location>
</feature>
<dbReference type="EMBL" id="MU001672">
    <property type="protein sequence ID" value="KAF2460821.1"/>
    <property type="molecule type" value="Genomic_DNA"/>
</dbReference>
<protein>
    <submittedName>
        <fullName evidence="2">Uncharacterized protein</fullName>
    </submittedName>
</protein>
<dbReference type="Proteomes" id="UP000799766">
    <property type="component" value="Unassembled WGS sequence"/>
</dbReference>
<name>A0A6A6PA03_9PEZI</name>
<reference evidence="2" key="1">
    <citation type="journal article" date="2020" name="Stud. Mycol.">
        <title>101 Dothideomycetes genomes: a test case for predicting lifestyles and emergence of pathogens.</title>
        <authorList>
            <person name="Haridas S."/>
            <person name="Albert R."/>
            <person name="Binder M."/>
            <person name="Bloem J."/>
            <person name="Labutti K."/>
            <person name="Salamov A."/>
            <person name="Andreopoulos B."/>
            <person name="Baker S."/>
            <person name="Barry K."/>
            <person name="Bills G."/>
            <person name="Bluhm B."/>
            <person name="Cannon C."/>
            <person name="Castanera R."/>
            <person name="Culley D."/>
            <person name="Daum C."/>
            <person name="Ezra D."/>
            <person name="Gonzalez J."/>
            <person name="Henrissat B."/>
            <person name="Kuo A."/>
            <person name="Liang C."/>
            <person name="Lipzen A."/>
            <person name="Lutzoni F."/>
            <person name="Magnuson J."/>
            <person name="Mondo S."/>
            <person name="Nolan M."/>
            <person name="Ohm R."/>
            <person name="Pangilinan J."/>
            <person name="Park H.-J."/>
            <person name="Ramirez L."/>
            <person name="Alfaro M."/>
            <person name="Sun H."/>
            <person name="Tritt A."/>
            <person name="Yoshinaga Y."/>
            <person name="Zwiers L.-H."/>
            <person name="Turgeon B."/>
            <person name="Goodwin S."/>
            <person name="Spatafora J."/>
            <person name="Crous P."/>
            <person name="Grigoriev I."/>
        </authorList>
    </citation>
    <scope>NUCLEOTIDE SEQUENCE</scope>
    <source>
        <strain evidence="2">ATCC 16933</strain>
    </source>
</reference>
<evidence type="ECO:0000256" key="1">
    <source>
        <dbReference type="SAM" id="MobiDB-lite"/>
    </source>
</evidence>
<proteinExistence type="predicted"/>
<organism evidence="2 3">
    <name type="scientific">Lineolata rhizophorae</name>
    <dbReference type="NCBI Taxonomy" id="578093"/>
    <lineage>
        <taxon>Eukaryota</taxon>
        <taxon>Fungi</taxon>
        <taxon>Dikarya</taxon>
        <taxon>Ascomycota</taxon>
        <taxon>Pezizomycotina</taxon>
        <taxon>Dothideomycetes</taxon>
        <taxon>Dothideomycetes incertae sedis</taxon>
        <taxon>Lineolatales</taxon>
        <taxon>Lineolataceae</taxon>
        <taxon>Lineolata</taxon>
    </lineage>
</organism>
<evidence type="ECO:0000313" key="2">
    <source>
        <dbReference type="EMBL" id="KAF2460821.1"/>
    </source>
</evidence>
<feature type="region of interest" description="Disordered" evidence="1">
    <location>
        <begin position="155"/>
        <end position="216"/>
    </location>
</feature>